<dbReference type="InterPro" id="IPR042086">
    <property type="entry name" value="MeTrfase_capping"/>
</dbReference>
<keyword evidence="3" id="KW-0479">Metal-binding</keyword>
<name>A0A6P4AAQ2_ZIZJJ</name>
<gene>
    <name evidence="6" type="primary">LOC107418615</name>
</gene>
<evidence type="ECO:0000256" key="2">
    <source>
        <dbReference type="ARBA" id="ARBA00022679"/>
    </source>
</evidence>
<evidence type="ECO:0000313" key="5">
    <source>
        <dbReference type="Proteomes" id="UP001652623"/>
    </source>
</evidence>
<dbReference type="GO" id="GO:0032259">
    <property type="term" value="P:methylation"/>
    <property type="evidence" value="ECO:0007669"/>
    <property type="project" value="UniProtKB-KW"/>
</dbReference>
<sequence length="394" mass="44229">MAAEETGILQEAYPMKEGEDREMATEETGILQEAYPMKGGDGHYSYAKNSTHQRKATDFAKELIKAAIAEKLDKEILLCSKTFRIADLGCSVGPNSFFAVQNIVEAVESKYQHCQGLNSQIPDFQVFFSDHTANDFNLLFTSLPNDRRYYAAGVPGSFHGRLFPKDSLHFVHSSYAVHWLSGVPMEVVNKKSRAWNKGRIHYSSSGDEVFLAYKAQFDKDIEQFLQARAQEIVYGGLMALIVPGIPNGTHHSQNGSSMNFELLGSCLMDLARKGMVSEEKVDSFNIPTYQLSPQELEGAVERNGCFSIEEMEDLHVPVPSHSGEYKINGQVAASHLRAVMEGIIKQHFDEKILDVLFDCYRKKFDEIDFSIFKSGKVNNFFFLLKRKATNQATG</sequence>
<evidence type="ECO:0000256" key="3">
    <source>
        <dbReference type="ARBA" id="ARBA00022723"/>
    </source>
</evidence>
<dbReference type="Proteomes" id="UP001652623">
    <property type="component" value="Chromosome 2"/>
</dbReference>
<dbReference type="PANTHER" id="PTHR31009">
    <property type="entry name" value="S-ADENOSYL-L-METHIONINE:CARBOXYL METHYLTRANSFERASE FAMILY PROTEIN"/>
    <property type="match status" value="1"/>
</dbReference>
<keyword evidence="2" id="KW-0808">Transferase</keyword>
<dbReference type="SUPFAM" id="SSF53335">
    <property type="entry name" value="S-adenosyl-L-methionine-dependent methyltransferases"/>
    <property type="match status" value="1"/>
</dbReference>
<dbReference type="GO" id="GO:0046872">
    <property type="term" value="F:metal ion binding"/>
    <property type="evidence" value="ECO:0007669"/>
    <property type="project" value="UniProtKB-KW"/>
</dbReference>
<reference evidence="5" key="1">
    <citation type="submission" date="2025-05" db="UniProtKB">
        <authorList>
            <consortium name="RefSeq"/>
        </authorList>
    </citation>
    <scope>NUCLEOTIDE SEQUENCE [LARGE SCALE GENOMIC DNA]</scope>
</reference>
<dbReference type="InParanoid" id="A0A6P4AAQ2"/>
<organism evidence="5 6">
    <name type="scientific">Ziziphus jujuba</name>
    <name type="common">Chinese jujube</name>
    <name type="synonym">Ziziphus sativa</name>
    <dbReference type="NCBI Taxonomy" id="326968"/>
    <lineage>
        <taxon>Eukaryota</taxon>
        <taxon>Viridiplantae</taxon>
        <taxon>Streptophyta</taxon>
        <taxon>Embryophyta</taxon>
        <taxon>Tracheophyta</taxon>
        <taxon>Spermatophyta</taxon>
        <taxon>Magnoliopsida</taxon>
        <taxon>eudicotyledons</taxon>
        <taxon>Gunneridae</taxon>
        <taxon>Pentapetalae</taxon>
        <taxon>rosids</taxon>
        <taxon>fabids</taxon>
        <taxon>Rosales</taxon>
        <taxon>Rhamnaceae</taxon>
        <taxon>Paliureae</taxon>
        <taxon>Ziziphus</taxon>
    </lineage>
</organism>
<dbReference type="GO" id="GO:0008168">
    <property type="term" value="F:methyltransferase activity"/>
    <property type="evidence" value="ECO:0007669"/>
    <property type="project" value="UniProtKB-KW"/>
</dbReference>
<dbReference type="InterPro" id="IPR005299">
    <property type="entry name" value="MeTrfase_7"/>
</dbReference>
<dbReference type="Pfam" id="PF03492">
    <property type="entry name" value="Methyltransf_7"/>
    <property type="match status" value="1"/>
</dbReference>
<dbReference type="InterPro" id="IPR029063">
    <property type="entry name" value="SAM-dependent_MTases_sf"/>
</dbReference>
<dbReference type="RefSeq" id="XP_015882806.2">
    <property type="nucleotide sequence ID" value="XM_016027320.4"/>
</dbReference>
<dbReference type="Gene3D" id="3.40.50.150">
    <property type="entry name" value="Vaccinia Virus protein VP39"/>
    <property type="match status" value="1"/>
</dbReference>
<reference evidence="6" key="2">
    <citation type="submission" date="2025-08" db="UniProtKB">
        <authorList>
            <consortium name="RefSeq"/>
        </authorList>
    </citation>
    <scope>IDENTIFICATION</scope>
    <source>
        <tissue evidence="6">Seedling</tissue>
    </source>
</reference>
<dbReference type="Gene3D" id="1.10.1200.270">
    <property type="entry name" value="Methyltransferase, alpha-helical capping domain"/>
    <property type="match status" value="1"/>
</dbReference>
<keyword evidence="4" id="KW-0460">Magnesium</keyword>
<dbReference type="GeneID" id="107418615"/>
<dbReference type="FunCoup" id="A0A6P4AAQ2">
    <property type="interactions" value="86"/>
</dbReference>
<proteinExistence type="predicted"/>
<accession>A0A6P4AAQ2</accession>
<dbReference type="AlphaFoldDB" id="A0A6P4AAQ2"/>
<keyword evidence="1" id="KW-0489">Methyltransferase</keyword>
<evidence type="ECO:0000256" key="1">
    <source>
        <dbReference type="ARBA" id="ARBA00022603"/>
    </source>
</evidence>
<keyword evidence="5" id="KW-1185">Reference proteome</keyword>
<protein>
    <submittedName>
        <fullName evidence="6">Loganic acid O-methyltransferase-like</fullName>
    </submittedName>
</protein>
<evidence type="ECO:0000313" key="6">
    <source>
        <dbReference type="RefSeq" id="XP_015882806.2"/>
    </source>
</evidence>
<evidence type="ECO:0000256" key="4">
    <source>
        <dbReference type="ARBA" id="ARBA00022842"/>
    </source>
</evidence>
<dbReference type="KEGG" id="zju:107418615"/>